<dbReference type="GO" id="GO:0006397">
    <property type="term" value="P:mRNA processing"/>
    <property type="evidence" value="ECO:0007669"/>
    <property type="project" value="UniProtKB-KW"/>
</dbReference>
<dbReference type="GO" id="GO:0005737">
    <property type="term" value="C:cytoplasm"/>
    <property type="evidence" value="ECO:0007669"/>
    <property type="project" value="UniProtKB-SubCell"/>
</dbReference>
<comment type="subcellular location">
    <subcellularLocation>
        <location evidence="11">Nucleus</location>
    </subcellularLocation>
    <subcellularLocation>
        <location evidence="11">Nucleus speckle</location>
    </subcellularLocation>
    <subcellularLocation>
        <location evidence="11">Cytoplasm</location>
    </subcellularLocation>
</comment>
<dbReference type="InterPro" id="IPR008111">
    <property type="entry name" value="RNA-bd_8"/>
</dbReference>
<evidence type="ECO:0000313" key="14">
    <source>
        <dbReference type="Proteomes" id="UP000887540"/>
    </source>
</evidence>
<dbReference type="InterPro" id="IPR012677">
    <property type="entry name" value="Nucleotide-bd_a/b_plait_sf"/>
</dbReference>
<evidence type="ECO:0000256" key="4">
    <source>
        <dbReference type="ARBA" id="ARBA00022664"/>
    </source>
</evidence>
<dbReference type="SMART" id="SM00361">
    <property type="entry name" value="RRM_1"/>
    <property type="match status" value="1"/>
</dbReference>
<comment type="similarity">
    <text evidence="1 11">Belongs to the RBM8A family.</text>
</comment>
<evidence type="ECO:0000256" key="2">
    <source>
        <dbReference type="ARBA" id="ARBA00022448"/>
    </source>
</evidence>
<comment type="function">
    <text evidence="11">Core component of the splicing-dependent multiprotein exon junction complex (EJC) deposited at splice junctions on mRNAs.</text>
</comment>
<evidence type="ECO:0000256" key="3">
    <source>
        <dbReference type="ARBA" id="ARBA00022490"/>
    </source>
</evidence>
<evidence type="ECO:0000256" key="7">
    <source>
        <dbReference type="ARBA" id="ARBA00023187"/>
    </source>
</evidence>
<keyword evidence="2 11" id="KW-0813">Transport</keyword>
<organism evidence="14 15">
    <name type="scientific">Acrobeloides nanus</name>
    <dbReference type="NCBI Taxonomy" id="290746"/>
    <lineage>
        <taxon>Eukaryota</taxon>
        <taxon>Metazoa</taxon>
        <taxon>Ecdysozoa</taxon>
        <taxon>Nematoda</taxon>
        <taxon>Chromadorea</taxon>
        <taxon>Rhabditida</taxon>
        <taxon>Tylenchina</taxon>
        <taxon>Cephalobomorpha</taxon>
        <taxon>Cephaloboidea</taxon>
        <taxon>Cephalobidae</taxon>
        <taxon>Acrobeloides</taxon>
    </lineage>
</organism>
<keyword evidence="11" id="KW-0509">mRNA transport</keyword>
<dbReference type="GO" id="GO:0008380">
    <property type="term" value="P:RNA splicing"/>
    <property type="evidence" value="ECO:0007669"/>
    <property type="project" value="UniProtKB-KW"/>
</dbReference>
<dbReference type="Proteomes" id="UP000887540">
    <property type="component" value="Unplaced"/>
</dbReference>
<accession>A0A914E8W6</accession>
<evidence type="ECO:0000256" key="6">
    <source>
        <dbReference type="ARBA" id="ARBA00022884"/>
    </source>
</evidence>
<dbReference type="InterPro" id="IPR000504">
    <property type="entry name" value="RRM_dom"/>
</dbReference>
<evidence type="ECO:0000256" key="9">
    <source>
        <dbReference type="ARBA" id="ARBA00077711"/>
    </source>
</evidence>
<reference evidence="15" key="1">
    <citation type="submission" date="2022-11" db="UniProtKB">
        <authorList>
            <consortium name="WormBaseParasite"/>
        </authorList>
    </citation>
    <scope>IDENTIFICATION</scope>
</reference>
<keyword evidence="3 11" id="KW-0963">Cytoplasm</keyword>
<dbReference type="InterPro" id="IPR035979">
    <property type="entry name" value="RBD_domain_sf"/>
</dbReference>
<dbReference type="Gene3D" id="3.30.70.330">
    <property type="match status" value="1"/>
</dbReference>
<evidence type="ECO:0000313" key="15">
    <source>
        <dbReference type="WBParaSite" id="ACRNAN_scaffold6360.g14254.t1"/>
    </source>
</evidence>
<name>A0A914E8W6_9BILA</name>
<dbReference type="SMART" id="SM00360">
    <property type="entry name" value="RRM"/>
    <property type="match status" value="1"/>
</dbReference>
<keyword evidence="6 10" id="KW-0694">RNA-binding</keyword>
<dbReference type="CDD" id="cd12324">
    <property type="entry name" value="RRM_RBM8"/>
    <property type="match status" value="1"/>
</dbReference>
<feature type="domain" description="RRM" evidence="13">
    <location>
        <begin position="65"/>
        <end position="143"/>
    </location>
</feature>
<dbReference type="GO" id="GO:0003729">
    <property type="term" value="F:mRNA binding"/>
    <property type="evidence" value="ECO:0007669"/>
    <property type="project" value="InterPro"/>
</dbReference>
<sequence length="150" mass="16836">MASDTIAMDEEMDYASGEDDLEEARNRASKKKGRGFKSTARSNTSKYESLDDDGTTGPQRSVEGWIIFVTNINEEAAEEDLKEKFKEYGNLINMHVNLDRRTGFFKGYAVVQFETKAEAADAIRNLNGSEFLGQTLSADWAFVKGKSKRK</sequence>
<keyword evidence="4 11" id="KW-0507">mRNA processing</keyword>
<dbReference type="FunFam" id="3.30.70.330:FF:000525">
    <property type="entry name" value="RNA-binding protein 8A"/>
    <property type="match status" value="1"/>
</dbReference>
<keyword evidence="5" id="KW-0810">Translation regulation</keyword>
<keyword evidence="14" id="KW-1185">Reference proteome</keyword>
<dbReference type="Pfam" id="PF00076">
    <property type="entry name" value="RRM_1"/>
    <property type="match status" value="1"/>
</dbReference>
<evidence type="ECO:0000256" key="5">
    <source>
        <dbReference type="ARBA" id="ARBA00022845"/>
    </source>
</evidence>
<keyword evidence="7 11" id="KW-0508">mRNA splicing</keyword>
<feature type="compositionally biased region" description="Acidic residues" evidence="12">
    <location>
        <begin position="7"/>
        <end position="22"/>
    </location>
</feature>
<feature type="region of interest" description="Disordered" evidence="12">
    <location>
        <begin position="1"/>
        <end position="60"/>
    </location>
</feature>
<dbReference type="GO" id="GO:0051028">
    <property type="term" value="P:mRNA transport"/>
    <property type="evidence" value="ECO:0007669"/>
    <property type="project" value="UniProtKB-KW"/>
</dbReference>
<protein>
    <recommendedName>
        <fullName evidence="9 11">RNA-binding protein 8A</fullName>
    </recommendedName>
</protein>
<comment type="subunit">
    <text evidence="11">Heterodimer with MAGOH. Part of the mRNA splicing-dependent exon junction complex (EJC) complex; the core complex contains CASC3, EIF4A3, MAGOH and RBM8A.</text>
</comment>
<evidence type="ECO:0000256" key="12">
    <source>
        <dbReference type="SAM" id="MobiDB-lite"/>
    </source>
</evidence>
<dbReference type="PROSITE" id="PS50102">
    <property type="entry name" value="RRM"/>
    <property type="match status" value="1"/>
</dbReference>
<dbReference type="PRINTS" id="PR01738">
    <property type="entry name" value="RNABINDINGM8"/>
</dbReference>
<dbReference type="InterPro" id="IPR003954">
    <property type="entry name" value="RRM_euk-type"/>
</dbReference>
<evidence type="ECO:0000256" key="11">
    <source>
        <dbReference type="RuleBase" id="RU361239"/>
    </source>
</evidence>
<evidence type="ECO:0000256" key="8">
    <source>
        <dbReference type="ARBA" id="ARBA00023242"/>
    </source>
</evidence>
<evidence type="ECO:0000259" key="13">
    <source>
        <dbReference type="PROSITE" id="PS50102"/>
    </source>
</evidence>
<proteinExistence type="inferred from homology"/>
<dbReference type="SUPFAM" id="SSF54928">
    <property type="entry name" value="RNA-binding domain, RBD"/>
    <property type="match status" value="1"/>
</dbReference>
<dbReference type="AlphaFoldDB" id="A0A914E8W6"/>
<dbReference type="InterPro" id="IPR033744">
    <property type="entry name" value="RRM_RBM8"/>
</dbReference>
<evidence type="ECO:0000256" key="10">
    <source>
        <dbReference type="PROSITE-ProRule" id="PRU00176"/>
    </source>
</evidence>
<dbReference type="WBParaSite" id="ACRNAN_scaffold6360.g14254.t1">
    <property type="protein sequence ID" value="ACRNAN_scaffold6360.g14254.t1"/>
    <property type="gene ID" value="ACRNAN_scaffold6360.g14254"/>
</dbReference>
<dbReference type="GO" id="GO:0016607">
    <property type="term" value="C:nuclear speck"/>
    <property type="evidence" value="ECO:0007669"/>
    <property type="project" value="UniProtKB-SubCell"/>
</dbReference>
<keyword evidence="8 11" id="KW-0539">Nucleus</keyword>
<dbReference type="GO" id="GO:0006417">
    <property type="term" value="P:regulation of translation"/>
    <property type="evidence" value="ECO:0007669"/>
    <property type="project" value="UniProtKB-KW"/>
</dbReference>
<evidence type="ECO:0000256" key="1">
    <source>
        <dbReference type="ARBA" id="ARBA00007987"/>
    </source>
</evidence>
<dbReference type="PANTHER" id="PTHR45894">
    <property type="entry name" value="RNA-BINDING PROTEIN 8A"/>
    <property type="match status" value="1"/>
</dbReference>